<name>A0A6J7P027_9ZZZZ</name>
<evidence type="ECO:0000313" key="6">
    <source>
        <dbReference type="EMBL" id="CAB4997805.1"/>
    </source>
</evidence>
<gene>
    <name evidence="6" type="ORF">UFOPK4049_00238</name>
</gene>
<reference evidence="6" key="1">
    <citation type="submission" date="2020-05" db="EMBL/GenBank/DDBJ databases">
        <authorList>
            <person name="Chiriac C."/>
            <person name="Salcher M."/>
            <person name="Ghai R."/>
            <person name="Kavagutti S V."/>
        </authorList>
    </citation>
    <scope>NUCLEOTIDE SEQUENCE</scope>
</reference>
<dbReference type="PANTHER" id="PTHR30448">
    <property type="entry name" value="RNASE ADAPTER PROTEIN RAPZ"/>
    <property type="match status" value="1"/>
</dbReference>
<sequence>MSKTSSGTSELLILTGMSGAGRSTVAHALEDLDWYVVDNLPAALLPALTEKVHSGEIGLLAVVLDVRGGAFFDDLNASLDELSKKKIAFRLLFLDATDQALVQRFEATRRPHPLQGDGTIINGIAAERAKLDELRSRADVVIDTTNLNVHQLDKRIGEIFGGGQSQGIRMNILSFGYKYGIPVDSDLLLDCRFIPNPHWIPELRPLNGRDEPVRKAVLSAPGVDKFIDDYVALLISMSNGFLAEGKKFVTVAIGCTGGKHRSVAISEAIAARLNRPGITAHAMHRDVGRE</sequence>
<evidence type="ECO:0000256" key="1">
    <source>
        <dbReference type="ARBA" id="ARBA00022741"/>
    </source>
</evidence>
<feature type="domain" description="RapZ C-terminal" evidence="5">
    <location>
        <begin position="169"/>
        <end position="287"/>
    </location>
</feature>
<keyword evidence="3" id="KW-0342">GTP-binding</keyword>
<evidence type="ECO:0000259" key="5">
    <source>
        <dbReference type="Pfam" id="PF22740"/>
    </source>
</evidence>
<dbReference type="Gene3D" id="3.40.50.300">
    <property type="entry name" value="P-loop containing nucleotide triphosphate hydrolases"/>
    <property type="match status" value="1"/>
</dbReference>
<dbReference type="HAMAP" id="MF_00636">
    <property type="entry name" value="RapZ_like"/>
    <property type="match status" value="1"/>
</dbReference>
<dbReference type="PIRSF" id="PIRSF005052">
    <property type="entry name" value="P-loopkin"/>
    <property type="match status" value="1"/>
</dbReference>
<feature type="domain" description="RapZ-like N-terminal" evidence="4">
    <location>
        <begin position="10"/>
        <end position="162"/>
    </location>
</feature>
<dbReference type="GO" id="GO:0005524">
    <property type="term" value="F:ATP binding"/>
    <property type="evidence" value="ECO:0007669"/>
    <property type="project" value="UniProtKB-KW"/>
</dbReference>
<dbReference type="GO" id="GO:0005525">
    <property type="term" value="F:GTP binding"/>
    <property type="evidence" value="ECO:0007669"/>
    <property type="project" value="UniProtKB-KW"/>
</dbReference>
<evidence type="ECO:0000256" key="3">
    <source>
        <dbReference type="ARBA" id="ARBA00023134"/>
    </source>
</evidence>
<evidence type="ECO:0000256" key="2">
    <source>
        <dbReference type="ARBA" id="ARBA00022840"/>
    </source>
</evidence>
<dbReference type="EMBL" id="CAFBPB010000018">
    <property type="protein sequence ID" value="CAB4997805.1"/>
    <property type="molecule type" value="Genomic_DNA"/>
</dbReference>
<dbReference type="InterPro" id="IPR027417">
    <property type="entry name" value="P-loop_NTPase"/>
</dbReference>
<evidence type="ECO:0000259" key="4">
    <source>
        <dbReference type="Pfam" id="PF03668"/>
    </source>
</evidence>
<dbReference type="Pfam" id="PF22740">
    <property type="entry name" value="PapZ_C"/>
    <property type="match status" value="1"/>
</dbReference>
<dbReference type="SUPFAM" id="SSF52540">
    <property type="entry name" value="P-loop containing nucleoside triphosphate hydrolases"/>
    <property type="match status" value="1"/>
</dbReference>
<dbReference type="InterPro" id="IPR053930">
    <property type="entry name" value="RapZ-like_N"/>
</dbReference>
<dbReference type="Pfam" id="PF03668">
    <property type="entry name" value="RapZ-like_N"/>
    <property type="match status" value="1"/>
</dbReference>
<dbReference type="NCBIfam" id="NF003828">
    <property type="entry name" value="PRK05416.1"/>
    <property type="match status" value="1"/>
</dbReference>
<dbReference type="AlphaFoldDB" id="A0A6J7P027"/>
<protein>
    <submittedName>
        <fullName evidence="6">Unannotated protein</fullName>
    </submittedName>
</protein>
<proteinExistence type="inferred from homology"/>
<dbReference type="InterPro" id="IPR005337">
    <property type="entry name" value="RapZ-like"/>
</dbReference>
<dbReference type="InterPro" id="IPR053931">
    <property type="entry name" value="RapZ_C"/>
</dbReference>
<keyword evidence="1" id="KW-0547">Nucleotide-binding</keyword>
<organism evidence="6">
    <name type="scientific">freshwater metagenome</name>
    <dbReference type="NCBI Taxonomy" id="449393"/>
    <lineage>
        <taxon>unclassified sequences</taxon>
        <taxon>metagenomes</taxon>
        <taxon>ecological metagenomes</taxon>
    </lineage>
</organism>
<accession>A0A6J7P027</accession>
<dbReference type="PANTHER" id="PTHR30448:SF0">
    <property type="entry name" value="RNASE ADAPTER PROTEIN RAPZ"/>
    <property type="match status" value="1"/>
</dbReference>
<keyword evidence="2" id="KW-0067">ATP-binding</keyword>